<comment type="caution">
    <text evidence="1">The sequence shown here is derived from an EMBL/GenBank/DDBJ whole genome shotgun (WGS) entry which is preliminary data.</text>
</comment>
<dbReference type="EMBL" id="CM047902">
    <property type="protein sequence ID" value="KAJ0094730.1"/>
    <property type="molecule type" value="Genomic_DNA"/>
</dbReference>
<protein>
    <submittedName>
        <fullName evidence="1">Uncharacterized protein</fullName>
    </submittedName>
</protein>
<accession>A0ACC1B740</accession>
<gene>
    <name evidence="1" type="ORF">Patl1_15251</name>
</gene>
<name>A0ACC1B740_9ROSI</name>
<evidence type="ECO:0000313" key="1">
    <source>
        <dbReference type="EMBL" id="KAJ0094730.1"/>
    </source>
</evidence>
<keyword evidence="2" id="KW-1185">Reference proteome</keyword>
<evidence type="ECO:0000313" key="2">
    <source>
        <dbReference type="Proteomes" id="UP001164250"/>
    </source>
</evidence>
<organism evidence="1 2">
    <name type="scientific">Pistacia atlantica</name>
    <dbReference type="NCBI Taxonomy" id="434234"/>
    <lineage>
        <taxon>Eukaryota</taxon>
        <taxon>Viridiplantae</taxon>
        <taxon>Streptophyta</taxon>
        <taxon>Embryophyta</taxon>
        <taxon>Tracheophyta</taxon>
        <taxon>Spermatophyta</taxon>
        <taxon>Magnoliopsida</taxon>
        <taxon>eudicotyledons</taxon>
        <taxon>Gunneridae</taxon>
        <taxon>Pentapetalae</taxon>
        <taxon>rosids</taxon>
        <taxon>malvids</taxon>
        <taxon>Sapindales</taxon>
        <taxon>Anacardiaceae</taxon>
        <taxon>Pistacia</taxon>
    </lineage>
</organism>
<reference evidence="2" key="1">
    <citation type="journal article" date="2023" name="G3 (Bethesda)">
        <title>Genome assembly and association tests identify interacting loci associated with vigor, precocity, and sex in interspecific pistachio rootstocks.</title>
        <authorList>
            <person name="Palmer W."/>
            <person name="Jacygrad E."/>
            <person name="Sagayaradj S."/>
            <person name="Cavanaugh K."/>
            <person name="Han R."/>
            <person name="Bertier L."/>
            <person name="Beede B."/>
            <person name="Kafkas S."/>
            <person name="Golino D."/>
            <person name="Preece J."/>
            <person name="Michelmore R."/>
        </authorList>
    </citation>
    <scope>NUCLEOTIDE SEQUENCE [LARGE SCALE GENOMIC DNA]</scope>
</reference>
<proteinExistence type="predicted"/>
<dbReference type="Proteomes" id="UP001164250">
    <property type="component" value="Chromosome 6"/>
</dbReference>
<sequence length="204" mass="22836">MGEDHNVKTQTPNVQFHVPDSSPKKQSQLQQQQNATGSLFSRAAASKLDWLEEIRKNPDERDPNSDSNVRVRLLFEAAGEAFREGLRKLGSFENNNNNDSSFQQSSLNSYFSDVKASRKKPSQLQQQQNPTGLPSSRAAPSTSASVEEIRKNAAEFRQRSSVPPPLGLDLVFREISERDANSDSKPSGKLSFEAIREFKKNEIK</sequence>